<sequence length="98" mass="10546">MSEKWQPVEEAANNLSGWNVRSAQMAVAGGTLYRTIVSRDSQGAAPAVSTTFVPDAAPQFTVQVTDEDLRSLAECKDVARARSLFRGILKAHGLEIIA</sequence>
<proteinExistence type="predicted"/>
<gene>
    <name evidence="1" type="ORF">Ccr32_gp235</name>
</gene>
<organism evidence="1 2">
    <name type="scientific">Caulobacter phage Ccr32</name>
    <dbReference type="NCBI Taxonomy" id="1959738"/>
    <lineage>
        <taxon>Viruses</taxon>
        <taxon>Duplodnaviria</taxon>
        <taxon>Heunggongvirae</taxon>
        <taxon>Uroviricota</taxon>
        <taxon>Caudoviricetes</taxon>
        <taxon>Jeanschmidtviridae</taxon>
        <taxon>Shapirovirus</taxon>
        <taxon>Shapirovirus cbk</taxon>
    </lineage>
</organism>
<evidence type="ECO:0000313" key="1">
    <source>
        <dbReference type="EMBL" id="ARB15153.1"/>
    </source>
</evidence>
<name>A0A1V0EE09_9CAUD</name>
<accession>A0A1V0EE09</accession>
<dbReference type="Proteomes" id="UP000222485">
    <property type="component" value="Genome"/>
</dbReference>
<reference evidence="2" key="1">
    <citation type="journal article" date="2017" name="Curr. Microbiol.">
        <title>Genomic Diversity of Type B3 Bacteriophages of Caulobacter crescentus.</title>
        <authorList>
            <person name="Ash K.T."/>
            <person name="Drake K.M."/>
            <person name="Gibbs W.S."/>
            <person name="Ely B."/>
        </authorList>
    </citation>
    <scope>NUCLEOTIDE SEQUENCE [LARGE SCALE GENOMIC DNA]</scope>
</reference>
<protein>
    <submittedName>
        <fullName evidence="1">Uncharacterized protein</fullName>
    </submittedName>
</protein>
<evidence type="ECO:0000313" key="2">
    <source>
        <dbReference type="Proteomes" id="UP000222485"/>
    </source>
</evidence>
<dbReference type="EMBL" id="KY555146">
    <property type="protein sequence ID" value="ARB15153.1"/>
    <property type="molecule type" value="Genomic_DNA"/>
</dbReference>